<evidence type="ECO:0000313" key="9">
    <source>
        <dbReference type="Ensembl" id="ENSGWIP00000044061.1"/>
    </source>
</evidence>
<evidence type="ECO:0000256" key="6">
    <source>
        <dbReference type="ARBA" id="ARBA00023242"/>
    </source>
</evidence>
<dbReference type="GO" id="GO:0033063">
    <property type="term" value="C:Rad51B-Rad51C-Rad51D-XRCC2 complex"/>
    <property type="evidence" value="ECO:0007669"/>
    <property type="project" value="TreeGrafter"/>
</dbReference>
<dbReference type="SUPFAM" id="SSF52540">
    <property type="entry name" value="P-loop containing nucleoside triphosphate hydrolases"/>
    <property type="match status" value="1"/>
</dbReference>
<dbReference type="InterPro" id="IPR020588">
    <property type="entry name" value="RecA_ATP-bd"/>
</dbReference>
<evidence type="ECO:0000256" key="7">
    <source>
        <dbReference type="ARBA" id="ARBA00040674"/>
    </source>
</evidence>
<keyword evidence="2" id="KW-0547">Nucleotide-binding</keyword>
<dbReference type="GO" id="GO:0008821">
    <property type="term" value="F:crossover junction DNA endonuclease activity"/>
    <property type="evidence" value="ECO:0007669"/>
    <property type="project" value="TreeGrafter"/>
</dbReference>
<reference evidence="9" key="3">
    <citation type="submission" date="2025-09" db="UniProtKB">
        <authorList>
            <consortium name="Ensembl"/>
        </authorList>
    </citation>
    <scope>IDENTIFICATION</scope>
</reference>
<name>A0A8C5HDP2_GOUWI</name>
<dbReference type="PANTHER" id="PTHR46239">
    <property type="entry name" value="DNA REPAIR PROTEIN RAD51 HOMOLOG 3 RAD51C"/>
    <property type="match status" value="1"/>
</dbReference>
<evidence type="ECO:0000256" key="3">
    <source>
        <dbReference type="ARBA" id="ARBA00022763"/>
    </source>
</evidence>
<proteinExistence type="predicted"/>
<accession>A0A8C5HDP2</accession>
<dbReference type="GO" id="GO:0000707">
    <property type="term" value="P:meiotic DNA recombinase assembly"/>
    <property type="evidence" value="ECO:0007669"/>
    <property type="project" value="TreeGrafter"/>
</dbReference>
<dbReference type="PANTHER" id="PTHR46239:SF1">
    <property type="entry name" value="DNA REPAIR PROTEIN RAD51 HOMOLOG 3"/>
    <property type="match status" value="1"/>
</dbReference>
<dbReference type="Pfam" id="PF08423">
    <property type="entry name" value="Rad51"/>
    <property type="match status" value="1"/>
</dbReference>
<dbReference type="GO" id="GO:0005657">
    <property type="term" value="C:replication fork"/>
    <property type="evidence" value="ECO:0007669"/>
    <property type="project" value="TreeGrafter"/>
</dbReference>
<protein>
    <recommendedName>
        <fullName evidence="7">DNA repair protein RAD51 homolog 3</fullName>
    </recommendedName>
</protein>
<dbReference type="Proteomes" id="UP000694680">
    <property type="component" value="Chromosome 7"/>
</dbReference>
<reference evidence="9" key="1">
    <citation type="submission" date="2020-06" db="EMBL/GenBank/DDBJ databases">
        <authorList>
            <consortium name="Wellcome Sanger Institute Data Sharing"/>
        </authorList>
    </citation>
    <scope>NUCLEOTIDE SEQUENCE [LARGE SCALE GENOMIC DNA]</scope>
</reference>
<dbReference type="OrthoDB" id="5957327at2759"/>
<evidence type="ECO:0000256" key="2">
    <source>
        <dbReference type="ARBA" id="ARBA00022741"/>
    </source>
</evidence>
<dbReference type="InterPro" id="IPR016467">
    <property type="entry name" value="DNA_recomb/repair_RecA-like"/>
</dbReference>
<dbReference type="GO" id="GO:0033065">
    <property type="term" value="C:Rad51C-XRCC3 complex"/>
    <property type="evidence" value="ECO:0007669"/>
    <property type="project" value="TreeGrafter"/>
</dbReference>
<dbReference type="Ensembl" id="ENSGWIT00000047772.1">
    <property type="protein sequence ID" value="ENSGWIP00000044061.1"/>
    <property type="gene ID" value="ENSGWIG00000021938.1"/>
</dbReference>
<dbReference type="CDD" id="cd19492">
    <property type="entry name" value="Rad51C"/>
    <property type="match status" value="1"/>
</dbReference>
<feature type="domain" description="RecA family profile 1" evidence="8">
    <location>
        <begin position="75"/>
        <end position="262"/>
    </location>
</feature>
<evidence type="ECO:0000259" key="8">
    <source>
        <dbReference type="PROSITE" id="PS50162"/>
    </source>
</evidence>
<keyword evidence="10" id="KW-1185">Reference proteome</keyword>
<organism evidence="9 10">
    <name type="scientific">Gouania willdenowi</name>
    <name type="common">Blunt-snouted clingfish</name>
    <name type="synonym">Lepadogaster willdenowi</name>
    <dbReference type="NCBI Taxonomy" id="441366"/>
    <lineage>
        <taxon>Eukaryota</taxon>
        <taxon>Metazoa</taxon>
        <taxon>Chordata</taxon>
        <taxon>Craniata</taxon>
        <taxon>Vertebrata</taxon>
        <taxon>Euteleostomi</taxon>
        <taxon>Actinopterygii</taxon>
        <taxon>Neopterygii</taxon>
        <taxon>Teleostei</taxon>
        <taxon>Neoteleostei</taxon>
        <taxon>Acanthomorphata</taxon>
        <taxon>Ovalentaria</taxon>
        <taxon>Blenniimorphae</taxon>
        <taxon>Blenniiformes</taxon>
        <taxon>Gobiesocoidei</taxon>
        <taxon>Gobiesocidae</taxon>
        <taxon>Gobiesocinae</taxon>
        <taxon>Gouania</taxon>
    </lineage>
</organism>
<dbReference type="GO" id="GO:0007131">
    <property type="term" value="P:reciprocal meiotic recombination"/>
    <property type="evidence" value="ECO:0007669"/>
    <property type="project" value="TreeGrafter"/>
</dbReference>
<dbReference type="GeneID" id="114467049"/>
<evidence type="ECO:0000256" key="4">
    <source>
        <dbReference type="ARBA" id="ARBA00022840"/>
    </source>
</evidence>
<dbReference type="InterPro" id="IPR013632">
    <property type="entry name" value="Rad51_C"/>
</dbReference>
<keyword evidence="3" id="KW-0227">DNA damage</keyword>
<keyword evidence="6" id="KW-0539">Nucleus</keyword>
<comment type="subcellular location">
    <subcellularLocation>
        <location evidence="1">Nucleus</location>
    </subcellularLocation>
</comment>
<dbReference type="GO" id="GO:0005524">
    <property type="term" value="F:ATP binding"/>
    <property type="evidence" value="ECO:0007669"/>
    <property type="project" value="UniProtKB-KW"/>
</dbReference>
<dbReference type="InterPro" id="IPR027417">
    <property type="entry name" value="P-loop_NTPase"/>
</dbReference>
<dbReference type="GO" id="GO:0000400">
    <property type="term" value="F:four-way junction DNA binding"/>
    <property type="evidence" value="ECO:0007669"/>
    <property type="project" value="TreeGrafter"/>
</dbReference>
<sequence>MQRPLSTLPLSSAVKAKLVTAGFHFISDLMNLKAPQLSREAGVSQQEAMAVLAELEQGVPPPSMSALQLLQKEAELQSIITFCSSLDGALGGGVPLGKTTEIYGVPGIGKTQLCLQLAVDVQVPQCFGGVGGEVIFMDTEGTFVLQRFAELAAAAVTHCSLLAEDEEQRVAMETFTVDTILSNTYVVRCHDYVELLAELRLLPSILAARPKVRLLVMDGMAAPFRPLLDDLSARTRHLGGVALQLAAVATGHDVAVVVTNQMTTRLLGGGRSRLVPALGELWGHALNIRLHLHWEGSQRLATIAKSPAHANVTVQYQISSDGFRDVDQSHAAGAK</sequence>
<dbReference type="InterPro" id="IPR052093">
    <property type="entry name" value="HR_Repair_Mediator"/>
</dbReference>
<dbReference type="PROSITE" id="PS50162">
    <property type="entry name" value="RECA_2"/>
    <property type="match status" value="1"/>
</dbReference>
<keyword evidence="5" id="KW-0234">DNA repair</keyword>
<dbReference type="Gene3D" id="3.40.50.300">
    <property type="entry name" value="P-loop containing nucleotide triphosphate hydrolases"/>
    <property type="match status" value="1"/>
</dbReference>
<dbReference type="AlphaFoldDB" id="A0A8C5HDP2"/>
<reference evidence="9" key="2">
    <citation type="submission" date="2025-08" db="UniProtKB">
        <authorList>
            <consortium name="Ensembl"/>
        </authorList>
    </citation>
    <scope>IDENTIFICATION</scope>
</reference>
<evidence type="ECO:0000313" key="10">
    <source>
        <dbReference type="Proteomes" id="UP000694680"/>
    </source>
</evidence>
<dbReference type="CTD" id="5889"/>
<dbReference type="RefSeq" id="XP_028308828.1">
    <property type="nucleotide sequence ID" value="XM_028453027.1"/>
</dbReference>
<evidence type="ECO:0000256" key="5">
    <source>
        <dbReference type="ARBA" id="ARBA00023204"/>
    </source>
</evidence>
<gene>
    <name evidence="9" type="primary">rad51c</name>
</gene>
<dbReference type="PIRSF" id="PIRSF005856">
    <property type="entry name" value="Rad51"/>
    <property type="match status" value="1"/>
</dbReference>
<keyword evidence="4" id="KW-0067">ATP-binding</keyword>
<dbReference type="GO" id="GO:0140664">
    <property type="term" value="F:ATP-dependent DNA damage sensor activity"/>
    <property type="evidence" value="ECO:0007669"/>
    <property type="project" value="InterPro"/>
</dbReference>
<evidence type="ECO:0000256" key="1">
    <source>
        <dbReference type="ARBA" id="ARBA00004123"/>
    </source>
</evidence>